<dbReference type="Proteomes" id="UP000214618">
    <property type="component" value="Chromosome"/>
</dbReference>
<name>A0A223EHS5_9BACI</name>
<evidence type="ECO:0000256" key="1">
    <source>
        <dbReference type="SAM" id="MobiDB-lite"/>
    </source>
</evidence>
<accession>A0A223EHS5</accession>
<dbReference type="AlphaFoldDB" id="A0A223EHS5"/>
<reference evidence="2 3" key="1">
    <citation type="submission" date="2016-10" db="EMBL/GenBank/DDBJ databases">
        <title>The whole genome sequencing and assembly of Bacillus simplex DSM 1321 strain.</title>
        <authorList>
            <person name="Park M.-K."/>
            <person name="Lee Y.-J."/>
            <person name="Yi H."/>
            <person name="Bahn Y.-S."/>
            <person name="Kim J.F."/>
            <person name="Lee D.-W."/>
        </authorList>
    </citation>
    <scope>NUCLEOTIDE SEQUENCE [LARGE SCALE GENOMIC DNA]</scope>
    <source>
        <strain evidence="2 3">DSM 1321</strain>
    </source>
</reference>
<feature type="region of interest" description="Disordered" evidence="1">
    <location>
        <begin position="35"/>
        <end position="59"/>
    </location>
</feature>
<dbReference type="EMBL" id="CP017704">
    <property type="protein sequence ID" value="ASS94808.1"/>
    <property type="molecule type" value="Genomic_DNA"/>
</dbReference>
<evidence type="ECO:0000313" key="2">
    <source>
        <dbReference type="EMBL" id="ASS94808.1"/>
    </source>
</evidence>
<proteinExistence type="predicted"/>
<organism evidence="2 3">
    <name type="scientific">Peribacillus simplex NBRC 15720 = DSM 1321</name>
    <dbReference type="NCBI Taxonomy" id="1349754"/>
    <lineage>
        <taxon>Bacteria</taxon>
        <taxon>Bacillati</taxon>
        <taxon>Bacillota</taxon>
        <taxon>Bacilli</taxon>
        <taxon>Bacillales</taxon>
        <taxon>Bacillaceae</taxon>
        <taxon>Peribacillus</taxon>
    </lineage>
</organism>
<evidence type="ECO:0000313" key="3">
    <source>
        <dbReference type="Proteomes" id="UP000214618"/>
    </source>
</evidence>
<gene>
    <name evidence="2" type="ORF">BS1321_13285</name>
</gene>
<protein>
    <submittedName>
        <fullName evidence="2">Uncharacterized protein</fullName>
    </submittedName>
</protein>
<sequence length="59" mass="6967">MYNLTLIISKTSILHFKFQAKMKYNKEMLQKRTFKKSSGPSSSSFVKRDEEEGFEAWLT</sequence>